<keyword evidence="9" id="KW-1185">Reference proteome</keyword>
<evidence type="ECO:0000256" key="3">
    <source>
        <dbReference type="ARBA" id="ARBA00023110"/>
    </source>
</evidence>
<dbReference type="Proteomes" id="UP001530377">
    <property type="component" value="Unassembled WGS sequence"/>
</dbReference>
<dbReference type="Gene3D" id="3.10.50.40">
    <property type="match status" value="1"/>
</dbReference>
<dbReference type="PANTHER" id="PTHR43811:SF19">
    <property type="entry name" value="39 KDA FK506-BINDING NUCLEAR PROTEIN"/>
    <property type="match status" value="1"/>
</dbReference>
<dbReference type="PROSITE" id="PS50059">
    <property type="entry name" value="FKBP_PPIASE"/>
    <property type="match status" value="1"/>
</dbReference>
<feature type="compositionally biased region" description="Polar residues" evidence="6">
    <location>
        <begin position="53"/>
        <end position="63"/>
    </location>
</feature>
<sequence>FRGKHSVRGHLEEEEEAGAWDRRRACRGAAIIERWWWDTVEKGTQEARPGLSASRNDVITNGDGTAAEEDDEPARTKSKKRKSKTREQRLDGGFIVSDVLVSLHYTKLLRSTGNVFDRNTSKQHPLVFRQRTGEVIRGLERGLEGMKVGGERLITIPRKLGYGSKGSGNEIPPDSNLVFEVKVSKVG</sequence>
<proteinExistence type="predicted"/>
<evidence type="ECO:0000256" key="2">
    <source>
        <dbReference type="ARBA" id="ARBA00013194"/>
    </source>
</evidence>
<evidence type="ECO:0000256" key="1">
    <source>
        <dbReference type="ARBA" id="ARBA00000971"/>
    </source>
</evidence>
<name>A0ABD3REU9_9STRA</name>
<organism evidence="8 9">
    <name type="scientific">Cyclostephanos tholiformis</name>
    <dbReference type="NCBI Taxonomy" id="382380"/>
    <lineage>
        <taxon>Eukaryota</taxon>
        <taxon>Sar</taxon>
        <taxon>Stramenopiles</taxon>
        <taxon>Ochrophyta</taxon>
        <taxon>Bacillariophyta</taxon>
        <taxon>Coscinodiscophyceae</taxon>
        <taxon>Thalassiosirophycidae</taxon>
        <taxon>Stephanodiscales</taxon>
        <taxon>Stephanodiscaceae</taxon>
        <taxon>Cyclostephanos</taxon>
    </lineage>
</organism>
<dbReference type="PANTHER" id="PTHR43811">
    <property type="entry name" value="FKBP-TYPE PEPTIDYL-PROLYL CIS-TRANS ISOMERASE FKPA"/>
    <property type="match status" value="1"/>
</dbReference>
<evidence type="ECO:0000256" key="4">
    <source>
        <dbReference type="ARBA" id="ARBA00023235"/>
    </source>
</evidence>
<evidence type="ECO:0000313" key="9">
    <source>
        <dbReference type="Proteomes" id="UP001530377"/>
    </source>
</evidence>
<dbReference type="InterPro" id="IPR046357">
    <property type="entry name" value="PPIase_dom_sf"/>
</dbReference>
<keyword evidence="3 5" id="KW-0697">Rotamase</keyword>
<dbReference type="EC" id="5.2.1.8" evidence="2 5"/>
<gene>
    <name evidence="8" type="ORF">ACHAXA_007816</name>
</gene>
<comment type="catalytic activity">
    <reaction evidence="1 5">
        <text>[protein]-peptidylproline (omega=180) = [protein]-peptidylproline (omega=0)</text>
        <dbReference type="Rhea" id="RHEA:16237"/>
        <dbReference type="Rhea" id="RHEA-COMP:10747"/>
        <dbReference type="Rhea" id="RHEA-COMP:10748"/>
        <dbReference type="ChEBI" id="CHEBI:83833"/>
        <dbReference type="ChEBI" id="CHEBI:83834"/>
        <dbReference type="EC" id="5.2.1.8"/>
    </reaction>
</comment>
<dbReference type="Pfam" id="PF00254">
    <property type="entry name" value="FKBP_C"/>
    <property type="match status" value="1"/>
</dbReference>
<evidence type="ECO:0000256" key="6">
    <source>
        <dbReference type="SAM" id="MobiDB-lite"/>
    </source>
</evidence>
<feature type="domain" description="PPIase FKBP-type" evidence="7">
    <location>
        <begin position="98"/>
        <end position="187"/>
    </location>
</feature>
<reference evidence="8 9" key="1">
    <citation type="submission" date="2024-10" db="EMBL/GenBank/DDBJ databases">
        <title>Updated reference genomes for cyclostephanoid diatoms.</title>
        <authorList>
            <person name="Roberts W.R."/>
            <person name="Alverson A.J."/>
        </authorList>
    </citation>
    <scope>NUCLEOTIDE SEQUENCE [LARGE SCALE GENOMIC DNA]</scope>
    <source>
        <strain evidence="8 9">AJA228-03</strain>
    </source>
</reference>
<dbReference type="GO" id="GO:0003755">
    <property type="term" value="F:peptidyl-prolyl cis-trans isomerase activity"/>
    <property type="evidence" value="ECO:0007669"/>
    <property type="project" value="UniProtKB-KW"/>
</dbReference>
<evidence type="ECO:0000256" key="5">
    <source>
        <dbReference type="PROSITE-ProRule" id="PRU00277"/>
    </source>
</evidence>
<dbReference type="AlphaFoldDB" id="A0ABD3REU9"/>
<keyword evidence="4 5" id="KW-0413">Isomerase</keyword>
<feature type="non-terminal residue" evidence="8">
    <location>
        <position position="1"/>
    </location>
</feature>
<comment type="caution">
    <text evidence="8">The sequence shown here is derived from an EMBL/GenBank/DDBJ whole genome shotgun (WGS) entry which is preliminary data.</text>
</comment>
<dbReference type="InterPro" id="IPR001179">
    <property type="entry name" value="PPIase_FKBP_dom"/>
</dbReference>
<accession>A0ABD3REU9</accession>
<evidence type="ECO:0000259" key="7">
    <source>
        <dbReference type="PROSITE" id="PS50059"/>
    </source>
</evidence>
<dbReference type="EMBL" id="JALLPB020000355">
    <property type="protein sequence ID" value="KAL3810066.1"/>
    <property type="molecule type" value="Genomic_DNA"/>
</dbReference>
<evidence type="ECO:0000313" key="8">
    <source>
        <dbReference type="EMBL" id="KAL3810066.1"/>
    </source>
</evidence>
<protein>
    <recommendedName>
        <fullName evidence="2 5">peptidylprolyl isomerase</fullName>
        <ecNumber evidence="2 5">5.2.1.8</ecNumber>
    </recommendedName>
</protein>
<dbReference type="SUPFAM" id="SSF54534">
    <property type="entry name" value="FKBP-like"/>
    <property type="match status" value="1"/>
</dbReference>
<feature type="region of interest" description="Disordered" evidence="6">
    <location>
        <begin position="46"/>
        <end position="85"/>
    </location>
</feature>